<feature type="chain" id="PRO_5046249099" description="DUF1120 domain-containing protein" evidence="1">
    <location>
        <begin position="23"/>
        <end position="205"/>
    </location>
</feature>
<evidence type="ECO:0000313" key="2">
    <source>
        <dbReference type="EMBL" id="SEC39460.1"/>
    </source>
</evidence>
<feature type="signal peptide" evidence="1">
    <location>
        <begin position="1"/>
        <end position="22"/>
    </location>
</feature>
<gene>
    <name evidence="2" type="ORF">SAMN05216205_2212</name>
</gene>
<evidence type="ECO:0000313" key="3">
    <source>
        <dbReference type="Proteomes" id="UP000199665"/>
    </source>
</evidence>
<name>A0ABY0XWK5_9PSED</name>
<dbReference type="EMBL" id="FNRV01000001">
    <property type="protein sequence ID" value="SEC39460.1"/>
    <property type="molecule type" value="Genomic_DNA"/>
</dbReference>
<dbReference type="RefSeq" id="WP_090464844.1">
    <property type="nucleotide sequence ID" value="NZ_FNRV01000001.1"/>
</dbReference>
<keyword evidence="3" id="KW-1185">Reference proteome</keyword>
<accession>A0ABY0XWK5</accession>
<dbReference type="Proteomes" id="UP000199665">
    <property type="component" value="Unassembled WGS sequence"/>
</dbReference>
<evidence type="ECO:0008006" key="4">
    <source>
        <dbReference type="Google" id="ProtNLM"/>
    </source>
</evidence>
<sequence>MKQYFIALSTAALVSVAPFALASSTDLTVTGVITPAACTPTLSNGGVVDNGKISAKDLDQVRETLVGTHPLQLSVSCDGPTQFALKPVDHQAGTAALTSWFGLGLTSAGEKLGWVRVNVKNAVADGVAAQAIDSDDVGKTWKATWVTSPGYLLSVGSTTDVSIPLFVKDLTMDFEVNTNIARADSLTLTDEVVMDGAVTFEMTYL</sequence>
<comment type="caution">
    <text evidence="2">The sequence shown here is derived from an EMBL/GenBank/DDBJ whole genome shotgun (WGS) entry which is preliminary data.</text>
</comment>
<dbReference type="InterPro" id="IPR010546">
    <property type="entry name" value="DUF1120"/>
</dbReference>
<reference evidence="2 3" key="1">
    <citation type="submission" date="2016-10" db="EMBL/GenBank/DDBJ databases">
        <authorList>
            <person name="Varghese N."/>
            <person name="Submissions S."/>
        </authorList>
    </citation>
    <scope>NUCLEOTIDE SEQUENCE [LARGE SCALE GENOMIC DNA]</scope>
    <source>
        <strain evidence="2 3">DSM 18327</strain>
    </source>
</reference>
<protein>
    <recommendedName>
        <fullName evidence="4">DUF1120 domain-containing protein</fullName>
    </recommendedName>
</protein>
<organism evidence="2 3">
    <name type="scientific">Pseudomonas mohnii</name>
    <dbReference type="NCBI Taxonomy" id="395600"/>
    <lineage>
        <taxon>Bacteria</taxon>
        <taxon>Pseudomonadati</taxon>
        <taxon>Pseudomonadota</taxon>
        <taxon>Gammaproteobacteria</taxon>
        <taxon>Pseudomonadales</taxon>
        <taxon>Pseudomonadaceae</taxon>
        <taxon>Pseudomonas</taxon>
    </lineage>
</organism>
<dbReference type="Pfam" id="PF06551">
    <property type="entry name" value="DUF1120"/>
    <property type="match status" value="1"/>
</dbReference>
<keyword evidence="1" id="KW-0732">Signal</keyword>
<proteinExistence type="predicted"/>
<evidence type="ECO:0000256" key="1">
    <source>
        <dbReference type="SAM" id="SignalP"/>
    </source>
</evidence>